<comment type="caution">
    <text evidence="1">The sequence shown here is derived from an EMBL/GenBank/DDBJ whole genome shotgun (WGS) entry which is preliminary data.</text>
</comment>
<sequence>MPDDGDNAAFWPPITDQFMIGDWLADASNASALTTNNGGGSGYFWFESFTVFGSLISQWTSVADRIAVCHTRLSDAYNAVEEPADDGASGHEAAKTRESVLSALNHNIALGEYARAYISKLIDTQRAYAAAEEASRAALRSKEG</sequence>
<gene>
    <name evidence="1" type="ORF">Aglo03_38920</name>
</gene>
<organism evidence="1 2">
    <name type="scientific">Actinokineospora globicatena</name>
    <dbReference type="NCBI Taxonomy" id="103729"/>
    <lineage>
        <taxon>Bacteria</taxon>
        <taxon>Bacillati</taxon>
        <taxon>Actinomycetota</taxon>
        <taxon>Actinomycetes</taxon>
        <taxon>Pseudonocardiales</taxon>
        <taxon>Pseudonocardiaceae</taxon>
        <taxon>Actinokineospora</taxon>
    </lineage>
</organism>
<proteinExistence type="predicted"/>
<name>A0A9W6QLB5_9PSEU</name>
<evidence type="ECO:0000313" key="1">
    <source>
        <dbReference type="EMBL" id="GLW93076.1"/>
    </source>
</evidence>
<dbReference type="RefSeq" id="WP_285611456.1">
    <property type="nucleotide sequence ID" value="NZ_BSSD01000005.1"/>
</dbReference>
<accession>A0A9W6QLB5</accession>
<reference evidence="1" key="1">
    <citation type="submission" date="2023-02" db="EMBL/GenBank/DDBJ databases">
        <title>Actinokineospora globicatena NBRC 15670.</title>
        <authorList>
            <person name="Ichikawa N."/>
            <person name="Sato H."/>
            <person name="Tonouchi N."/>
        </authorList>
    </citation>
    <scope>NUCLEOTIDE SEQUENCE</scope>
    <source>
        <strain evidence="1">NBRC 15670</strain>
    </source>
</reference>
<evidence type="ECO:0000313" key="2">
    <source>
        <dbReference type="Proteomes" id="UP001165042"/>
    </source>
</evidence>
<dbReference type="EMBL" id="BSSD01000005">
    <property type="protein sequence ID" value="GLW93076.1"/>
    <property type="molecule type" value="Genomic_DNA"/>
</dbReference>
<keyword evidence="2" id="KW-1185">Reference proteome</keyword>
<dbReference type="AlphaFoldDB" id="A0A9W6QLB5"/>
<dbReference type="Proteomes" id="UP001165042">
    <property type="component" value="Unassembled WGS sequence"/>
</dbReference>
<protein>
    <submittedName>
        <fullName evidence="1">Uncharacterized protein</fullName>
    </submittedName>
</protein>